<proteinExistence type="predicted"/>
<feature type="transmembrane region" description="Helical" evidence="1">
    <location>
        <begin position="111"/>
        <end position="129"/>
    </location>
</feature>
<feature type="transmembrane region" description="Helical" evidence="1">
    <location>
        <begin position="160"/>
        <end position="180"/>
    </location>
</feature>
<evidence type="ECO:0000313" key="2">
    <source>
        <dbReference type="EMBL" id="EQA37830.1"/>
    </source>
</evidence>
<evidence type="ECO:0000313" key="3">
    <source>
        <dbReference type="Proteomes" id="UP000018719"/>
    </source>
</evidence>
<dbReference type="Proteomes" id="UP000018719">
    <property type="component" value="Unassembled WGS sequence"/>
</dbReference>
<feature type="transmembrane region" description="Helical" evidence="1">
    <location>
        <begin position="78"/>
        <end position="99"/>
    </location>
</feature>
<dbReference type="RefSeq" id="WP_010414312.1">
    <property type="nucleotide sequence ID" value="NZ_AHMM02000015.1"/>
</dbReference>
<feature type="transmembrane region" description="Helical" evidence="1">
    <location>
        <begin position="20"/>
        <end position="40"/>
    </location>
</feature>
<keyword evidence="1" id="KW-1133">Transmembrane helix</keyword>
<name>V6HLS5_9LEPT</name>
<dbReference type="InterPro" id="IPR054235">
    <property type="entry name" value="DUF6962"/>
</dbReference>
<comment type="caution">
    <text evidence="2">The sequence shown here is derived from an EMBL/GenBank/DDBJ whole genome shotgun (WGS) entry which is preliminary data.</text>
</comment>
<dbReference type="AlphaFoldDB" id="V6HLS5"/>
<protein>
    <submittedName>
        <fullName evidence="2">Putative membrane protein</fullName>
    </submittedName>
</protein>
<reference evidence="2 3" key="1">
    <citation type="submission" date="2013-05" db="EMBL/GenBank/DDBJ databases">
        <authorList>
            <person name="Harkins D.M."/>
            <person name="Durkin A.S."/>
            <person name="Brinkac L.M."/>
            <person name="Haft D.H."/>
            <person name="Selengut J.D."/>
            <person name="Sanka R."/>
            <person name="DePew J."/>
            <person name="Purushe J."/>
            <person name="Hartskeerl R.A."/>
            <person name="Ahmed A."/>
            <person name="van der Linden H."/>
            <person name="Goris M.G.A."/>
            <person name="Vinetz J.M."/>
            <person name="Sutton G.G."/>
            <person name="Nierman W.C."/>
            <person name="Fouts D.E."/>
        </authorList>
    </citation>
    <scope>NUCLEOTIDE SEQUENCE [LARGE SCALE GENOMIC DNA]</scope>
    <source>
        <strain evidence="2 3">10</strain>
    </source>
</reference>
<accession>V6HLS5</accession>
<dbReference type="Pfam" id="PF22285">
    <property type="entry name" value="DUF6962"/>
    <property type="match status" value="1"/>
</dbReference>
<organism evidence="2 3">
    <name type="scientific">Leptospira inadai serovar Lyme str. 10</name>
    <dbReference type="NCBI Taxonomy" id="1049790"/>
    <lineage>
        <taxon>Bacteria</taxon>
        <taxon>Pseudomonadati</taxon>
        <taxon>Spirochaetota</taxon>
        <taxon>Spirochaetia</taxon>
        <taxon>Leptospirales</taxon>
        <taxon>Leptospiraceae</taxon>
        <taxon>Leptospira</taxon>
    </lineage>
</organism>
<feature type="transmembrane region" description="Helical" evidence="1">
    <location>
        <begin position="192"/>
        <end position="208"/>
    </location>
</feature>
<keyword evidence="1" id="KW-0472">Membrane</keyword>
<gene>
    <name evidence="2" type="ORF">LEP1GSC047_3440</name>
</gene>
<feature type="transmembrane region" description="Helical" evidence="1">
    <location>
        <begin position="135"/>
        <end position="153"/>
    </location>
</feature>
<dbReference type="EMBL" id="AHMM02000015">
    <property type="protein sequence ID" value="EQA37830.1"/>
    <property type="molecule type" value="Genomic_DNA"/>
</dbReference>
<sequence length="212" mass="22664">MKEALIGLAIYPVSYSIPFMQTSTVISDFILAAVAAWTGFRLHGNWNKRSGAWGFYSIAIGAALGSLFFAGVTVIEPIYRIVIGFAAQVGVPWIGLAFFTGTFGRISPRNWITISLFLVLLSLADRWMALGGYSTFIGALSFITIIVSCVKRYSGAHKPAAMYGILGSLLFILAGLAIGTAGEAAGILKVDIYHFVLAGACYCLGFSLKRLG</sequence>
<feature type="transmembrane region" description="Helical" evidence="1">
    <location>
        <begin position="52"/>
        <end position="72"/>
    </location>
</feature>
<keyword evidence="1" id="KW-0812">Transmembrane</keyword>
<evidence type="ECO:0000256" key="1">
    <source>
        <dbReference type="SAM" id="Phobius"/>
    </source>
</evidence>